<accession>A0ABW1VFP7</accession>
<protein>
    <submittedName>
        <fullName evidence="2">Acetylxylan esterase</fullName>
    </submittedName>
</protein>
<dbReference type="Proteomes" id="UP001596306">
    <property type="component" value="Unassembled WGS sequence"/>
</dbReference>
<dbReference type="Pfam" id="PF05448">
    <property type="entry name" value="AXE1"/>
    <property type="match status" value="1"/>
</dbReference>
<dbReference type="PANTHER" id="PTHR40111">
    <property type="entry name" value="CEPHALOSPORIN-C DEACETYLASE"/>
    <property type="match status" value="1"/>
</dbReference>
<gene>
    <name evidence="2" type="ORF">ACFQB0_05400</name>
</gene>
<dbReference type="Gene3D" id="3.40.50.1820">
    <property type="entry name" value="alpha/beta hydrolase"/>
    <property type="match status" value="1"/>
</dbReference>
<proteinExistence type="predicted"/>
<evidence type="ECO:0000313" key="3">
    <source>
        <dbReference type="Proteomes" id="UP001596306"/>
    </source>
</evidence>
<evidence type="ECO:0000313" key="2">
    <source>
        <dbReference type="EMBL" id="MFC6355539.1"/>
    </source>
</evidence>
<dbReference type="EMBL" id="JBHSTP010000001">
    <property type="protein sequence ID" value="MFC6355539.1"/>
    <property type="molecule type" value="Genomic_DNA"/>
</dbReference>
<organism evidence="2 3">
    <name type="scientific">Luethyella okanaganae</name>
    <dbReference type="NCBI Taxonomy" id="69372"/>
    <lineage>
        <taxon>Bacteria</taxon>
        <taxon>Bacillati</taxon>
        <taxon>Actinomycetota</taxon>
        <taxon>Actinomycetes</taxon>
        <taxon>Micrococcales</taxon>
        <taxon>Microbacteriaceae</taxon>
        <taxon>Luethyella</taxon>
    </lineage>
</organism>
<dbReference type="SUPFAM" id="SSF53474">
    <property type="entry name" value="alpha/beta-Hydrolases"/>
    <property type="match status" value="1"/>
</dbReference>
<comment type="caution">
    <text evidence="2">The sequence shown here is derived from an EMBL/GenBank/DDBJ whole genome shotgun (WGS) entry which is preliminary data.</text>
</comment>
<dbReference type="InterPro" id="IPR039069">
    <property type="entry name" value="CE7"/>
</dbReference>
<name>A0ABW1VFP7_9MICO</name>
<evidence type="ECO:0000259" key="1">
    <source>
        <dbReference type="Pfam" id="PF05448"/>
    </source>
</evidence>
<feature type="domain" description="Acetyl xylan esterase" evidence="1">
    <location>
        <begin position="8"/>
        <end position="316"/>
    </location>
</feature>
<dbReference type="InterPro" id="IPR029058">
    <property type="entry name" value="AB_hydrolase_fold"/>
</dbReference>
<dbReference type="InterPro" id="IPR008391">
    <property type="entry name" value="AXE1_dom"/>
</dbReference>
<dbReference type="PANTHER" id="PTHR40111:SF1">
    <property type="entry name" value="CEPHALOSPORIN-C DEACETYLASE"/>
    <property type="match status" value="1"/>
</dbReference>
<reference evidence="3" key="1">
    <citation type="journal article" date="2019" name="Int. J. Syst. Evol. Microbiol.">
        <title>The Global Catalogue of Microorganisms (GCM) 10K type strain sequencing project: providing services to taxonomists for standard genome sequencing and annotation.</title>
        <authorList>
            <consortium name="The Broad Institute Genomics Platform"/>
            <consortium name="The Broad Institute Genome Sequencing Center for Infectious Disease"/>
            <person name="Wu L."/>
            <person name="Ma J."/>
        </authorList>
    </citation>
    <scope>NUCLEOTIDE SEQUENCE [LARGE SCALE GENOMIC DNA]</scope>
    <source>
        <strain evidence="3">CCUG 43304</strain>
    </source>
</reference>
<sequence>MSGEPTVPLFDWPLERLVRYRPPRREPSDFDRFWQTSLKDAAGHNLDVTLRSWHGHLTLVDVFDVEFSGFSGDRIRAWLLLPKHRTAPLPGVIQFVGYGGGRGIPYEWLSYSNAGYAHLVMDNRGQGGGGSITAVTPDTAHSPIGPSAPGFLTRGIDDPDNHYYRRLIVDASRAVDALASLPEIDAARIAVVGASQGGGLSLAVGALRPHLAAVLTDVPFLCDFPRAVTITDAGPYAEVADFLRGDRSAVERTLDTLSYFDATNFAARATAPARFTVGLMDRVCPPSTVYAAHNHYTAAKQLVVYPFNGHEGGGQYDLPGKLDALREAFGG</sequence>
<keyword evidence="3" id="KW-1185">Reference proteome</keyword>